<protein>
    <submittedName>
        <fullName evidence="2">Uncharacterized protein</fullName>
    </submittedName>
</protein>
<dbReference type="Proteomes" id="UP000198211">
    <property type="component" value="Unassembled WGS sequence"/>
</dbReference>
<organism evidence="2 3">
    <name type="scientific">Phytophthora megakarya</name>
    <dbReference type="NCBI Taxonomy" id="4795"/>
    <lineage>
        <taxon>Eukaryota</taxon>
        <taxon>Sar</taxon>
        <taxon>Stramenopiles</taxon>
        <taxon>Oomycota</taxon>
        <taxon>Peronosporomycetes</taxon>
        <taxon>Peronosporales</taxon>
        <taxon>Peronosporaceae</taxon>
        <taxon>Phytophthora</taxon>
    </lineage>
</organism>
<feature type="compositionally biased region" description="Basic and acidic residues" evidence="1">
    <location>
        <begin position="48"/>
        <end position="58"/>
    </location>
</feature>
<name>A0A225W7F1_9STRA</name>
<evidence type="ECO:0000256" key="1">
    <source>
        <dbReference type="SAM" id="MobiDB-lite"/>
    </source>
</evidence>
<sequence length="65" mass="7497">MKYYSSKFNRSDKVPYYSAKRQDKEHVFAYLNRLNGCARSAGVQFESGGRDANDHVGRFLDTNDD</sequence>
<dbReference type="EMBL" id="NBNE01001757">
    <property type="protein sequence ID" value="OWZ12770.1"/>
    <property type="molecule type" value="Genomic_DNA"/>
</dbReference>
<dbReference type="AlphaFoldDB" id="A0A225W7F1"/>
<gene>
    <name evidence="2" type="ORF">PHMEG_00014014</name>
</gene>
<evidence type="ECO:0000313" key="2">
    <source>
        <dbReference type="EMBL" id="OWZ12770.1"/>
    </source>
</evidence>
<accession>A0A225W7F1</accession>
<keyword evidence="3" id="KW-1185">Reference proteome</keyword>
<evidence type="ECO:0000313" key="3">
    <source>
        <dbReference type="Proteomes" id="UP000198211"/>
    </source>
</evidence>
<proteinExistence type="predicted"/>
<dbReference type="OrthoDB" id="125496at2759"/>
<comment type="caution">
    <text evidence="2">The sequence shown here is derived from an EMBL/GenBank/DDBJ whole genome shotgun (WGS) entry which is preliminary data.</text>
</comment>
<reference evidence="3" key="1">
    <citation type="submission" date="2017-03" db="EMBL/GenBank/DDBJ databases">
        <title>Phytopthora megakarya and P. palmivora, two closely related causual agents of cacao black pod achieved similar genome size and gene model numbers by different mechanisms.</title>
        <authorList>
            <person name="Ali S."/>
            <person name="Shao J."/>
            <person name="Larry D.J."/>
            <person name="Kronmiller B."/>
            <person name="Shen D."/>
            <person name="Strem M.D."/>
            <person name="Melnick R.L."/>
            <person name="Guiltinan M.J."/>
            <person name="Tyler B.M."/>
            <person name="Meinhardt L.W."/>
            <person name="Bailey B.A."/>
        </authorList>
    </citation>
    <scope>NUCLEOTIDE SEQUENCE [LARGE SCALE GENOMIC DNA]</scope>
    <source>
        <strain evidence="3">zdho120</strain>
    </source>
</reference>
<feature type="region of interest" description="Disordered" evidence="1">
    <location>
        <begin position="46"/>
        <end position="65"/>
    </location>
</feature>